<dbReference type="PANTHER" id="PTHR11640:SF31">
    <property type="entry name" value="IRREGULAR CHIASM C-ROUGHEST PROTEIN-RELATED"/>
    <property type="match status" value="1"/>
</dbReference>
<name>A0AAD9KU32_RIDPI</name>
<accession>A0AAD9KU32</accession>
<dbReference type="SMART" id="SM00408">
    <property type="entry name" value="IGc2"/>
    <property type="match status" value="4"/>
</dbReference>
<evidence type="ECO:0000256" key="3">
    <source>
        <dbReference type="ARBA" id="ARBA00023157"/>
    </source>
</evidence>
<evidence type="ECO:0000256" key="5">
    <source>
        <dbReference type="ARBA" id="ARBA00023319"/>
    </source>
</evidence>
<evidence type="ECO:0000256" key="2">
    <source>
        <dbReference type="ARBA" id="ARBA00023136"/>
    </source>
</evidence>
<dbReference type="SUPFAM" id="SSF48726">
    <property type="entry name" value="Immunoglobulin"/>
    <property type="match status" value="4"/>
</dbReference>
<dbReference type="Proteomes" id="UP001209878">
    <property type="component" value="Unassembled WGS sequence"/>
</dbReference>
<reference evidence="7" key="1">
    <citation type="journal article" date="2023" name="Mol. Biol. Evol.">
        <title>Third-Generation Sequencing Reveals the Adaptive Role of the Epigenome in Three Deep-Sea Polychaetes.</title>
        <authorList>
            <person name="Perez M."/>
            <person name="Aroh O."/>
            <person name="Sun Y."/>
            <person name="Lan Y."/>
            <person name="Juniper S.K."/>
            <person name="Young C.R."/>
            <person name="Angers B."/>
            <person name="Qian P.Y."/>
        </authorList>
    </citation>
    <scope>NUCLEOTIDE SEQUENCE</scope>
    <source>
        <strain evidence="7">R07B-5</strain>
    </source>
</reference>
<feature type="domain" description="Ig-like" evidence="6">
    <location>
        <begin position="8"/>
        <end position="108"/>
    </location>
</feature>
<dbReference type="Pfam" id="PF08205">
    <property type="entry name" value="C2-set_2"/>
    <property type="match status" value="1"/>
</dbReference>
<dbReference type="PROSITE" id="PS50835">
    <property type="entry name" value="IG_LIKE"/>
    <property type="match status" value="4"/>
</dbReference>
<dbReference type="InterPro" id="IPR007110">
    <property type="entry name" value="Ig-like_dom"/>
</dbReference>
<keyword evidence="2" id="KW-0472">Membrane</keyword>
<dbReference type="SMART" id="SM00409">
    <property type="entry name" value="IG"/>
    <property type="match status" value="4"/>
</dbReference>
<dbReference type="InterPro" id="IPR013162">
    <property type="entry name" value="CD80_C2-set"/>
</dbReference>
<evidence type="ECO:0000256" key="1">
    <source>
        <dbReference type="ARBA" id="ARBA00004479"/>
    </source>
</evidence>
<gene>
    <name evidence="7" type="ORF">NP493_641g01008</name>
</gene>
<dbReference type="AlphaFoldDB" id="A0AAD9KU32"/>
<dbReference type="InterPro" id="IPR051275">
    <property type="entry name" value="Cell_adhesion_signaling"/>
</dbReference>
<keyword evidence="4" id="KW-0325">Glycoprotein</keyword>
<proteinExistence type="predicted"/>
<dbReference type="GO" id="GO:0005911">
    <property type="term" value="C:cell-cell junction"/>
    <property type="evidence" value="ECO:0007669"/>
    <property type="project" value="TreeGrafter"/>
</dbReference>
<keyword evidence="5" id="KW-0393">Immunoglobulin domain</keyword>
<dbReference type="Pfam" id="PF07679">
    <property type="entry name" value="I-set"/>
    <property type="match status" value="1"/>
</dbReference>
<dbReference type="GO" id="GO:0050839">
    <property type="term" value="F:cell adhesion molecule binding"/>
    <property type="evidence" value="ECO:0007669"/>
    <property type="project" value="TreeGrafter"/>
</dbReference>
<dbReference type="InterPro" id="IPR036179">
    <property type="entry name" value="Ig-like_dom_sf"/>
</dbReference>
<dbReference type="EMBL" id="JAODUO010000642">
    <property type="protein sequence ID" value="KAK2176758.1"/>
    <property type="molecule type" value="Genomic_DNA"/>
</dbReference>
<evidence type="ECO:0000313" key="7">
    <source>
        <dbReference type="EMBL" id="KAK2176758.1"/>
    </source>
</evidence>
<evidence type="ECO:0000259" key="6">
    <source>
        <dbReference type="PROSITE" id="PS50835"/>
    </source>
</evidence>
<dbReference type="GO" id="GO:0005886">
    <property type="term" value="C:plasma membrane"/>
    <property type="evidence" value="ECO:0007669"/>
    <property type="project" value="TreeGrafter"/>
</dbReference>
<organism evidence="7 8">
    <name type="scientific">Ridgeia piscesae</name>
    <name type="common">Tubeworm</name>
    <dbReference type="NCBI Taxonomy" id="27915"/>
    <lineage>
        <taxon>Eukaryota</taxon>
        <taxon>Metazoa</taxon>
        <taxon>Spiralia</taxon>
        <taxon>Lophotrochozoa</taxon>
        <taxon>Annelida</taxon>
        <taxon>Polychaeta</taxon>
        <taxon>Sedentaria</taxon>
        <taxon>Canalipalpata</taxon>
        <taxon>Sabellida</taxon>
        <taxon>Siboglinidae</taxon>
        <taxon>Ridgeia</taxon>
    </lineage>
</organism>
<comment type="subcellular location">
    <subcellularLocation>
        <location evidence="1">Membrane</location>
        <topology evidence="1">Single-pass type I membrane protein</topology>
    </subcellularLocation>
</comment>
<protein>
    <recommendedName>
        <fullName evidence="6">Ig-like domain-containing protein</fullName>
    </recommendedName>
</protein>
<evidence type="ECO:0000313" key="8">
    <source>
        <dbReference type="Proteomes" id="UP001209878"/>
    </source>
</evidence>
<dbReference type="Pfam" id="PF13927">
    <property type="entry name" value="Ig_3"/>
    <property type="match status" value="2"/>
</dbReference>
<feature type="domain" description="Ig-like" evidence="6">
    <location>
        <begin position="306"/>
        <end position="393"/>
    </location>
</feature>
<feature type="domain" description="Ig-like" evidence="6">
    <location>
        <begin position="113"/>
        <end position="209"/>
    </location>
</feature>
<dbReference type="InterPro" id="IPR013783">
    <property type="entry name" value="Ig-like_fold"/>
</dbReference>
<comment type="caution">
    <text evidence="7">The sequence shown here is derived from an EMBL/GenBank/DDBJ whole genome shotgun (WGS) entry which is preliminary data.</text>
</comment>
<dbReference type="InterPro" id="IPR003598">
    <property type="entry name" value="Ig_sub2"/>
</dbReference>
<dbReference type="InterPro" id="IPR003599">
    <property type="entry name" value="Ig_sub"/>
</dbReference>
<dbReference type="PANTHER" id="PTHR11640">
    <property type="entry name" value="NEPHRIN"/>
    <property type="match status" value="1"/>
</dbReference>
<keyword evidence="8" id="KW-1185">Reference proteome</keyword>
<sequence length="397" mass="42833">MLTVNVRPEGVSVTGLGQRVKENTEVEVTCDVSRVKPAADIYWRKGPDSPLHTGSTSSGLNQDHKTFHLQSTYKVSFNRNDHNTKLYCLVTRHGDRTDVWATANQTISVAYAPSTAVTYSNARKPTEGGSMTLTCDITDGNPKDDIKHVTWKKGDITLPTSAHYTLSDNDKVLEISSLNHTVDDGNYSCAGQNEAGMGDFGVKLHLLVTYKPTVSVVRPDPVVEGQSVTIKCQSQARPAVTSVMWKKGQEVISVTTDSKYSGGTVQTPSLTIGSVLKTDAGEYTCQLGNDVGHGIASVTLIVLYKPYGQATVAPEDVTVAVGGQVLLTCRAPSESGHPTASWFMWSKDNSNFSSNTTDSLRLTPTEVTESGKYRCTAGNFIGESDHSDWTTVTVQGE</sequence>
<dbReference type="GO" id="GO:0098609">
    <property type="term" value="P:cell-cell adhesion"/>
    <property type="evidence" value="ECO:0007669"/>
    <property type="project" value="TreeGrafter"/>
</dbReference>
<feature type="domain" description="Ig-like" evidence="6">
    <location>
        <begin position="212"/>
        <end position="301"/>
    </location>
</feature>
<evidence type="ECO:0000256" key="4">
    <source>
        <dbReference type="ARBA" id="ARBA00023180"/>
    </source>
</evidence>
<keyword evidence="3" id="KW-1015">Disulfide bond</keyword>
<dbReference type="InterPro" id="IPR013098">
    <property type="entry name" value="Ig_I-set"/>
</dbReference>
<dbReference type="Gene3D" id="2.60.40.10">
    <property type="entry name" value="Immunoglobulins"/>
    <property type="match status" value="4"/>
</dbReference>